<dbReference type="CDD" id="cd00086">
    <property type="entry name" value="homeodomain"/>
    <property type="match status" value="1"/>
</dbReference>
<keyword evidence="3 5" id="KW-0371">Homeobox</keyword>
<dbReference type="PROSITE" id="PS00027">
    <property type="entry name" value="HOMEOBOX_1"/>
    <property type="match status" value="1"/>
</dbReference>
<reference evidence="8 9" key="1">
    <citation type="submission" date="2020-08" db="EMBL/GenBank/DDBJ databases">
        <authorList>
            <person name="Koutsovoulos G."/>
            <person name="Danchin GJ E."/>
        </authorList>
    </citation>
    <scope>NUCLEOTIDE SEQUENCE [LARGE SCALE GENOMIC DNA]</scope>
</reference>
<evidence type="ECO:0000313" key="9">
    <source>
        <dbReference type="Proteomes" id="UP000580250"/>
    </source>
</evidence>
<comment type="subcellular location">
    <subcellularLocation>
        <location evidence="1 5 6">Nucleus</location>
    </subcellularLocation>
</comment>
<evidence type="ECO:0000256" key="3">
    <source>
        <dbReference type="ARBA" id="ARBA00023155"/>
    </source>
</evidence>
<dbReference type="Proteomes" id="UP000580250">
    <property type="component" value="Unassembled WGS sequence"/>
</dbReference>
<proteinExistence type="predicted"/>
<dbReference type="InterPro" id="IPR050649">
    <property type="entry name" value="Paired_Homeobox_TFs"/>
</dbReference>
<feature type="domain" description="Homeobox" evidence="7">
    <location>
        <begin position="1"/>
        <end position="49"/>
    </location>
</feature>
<evidence type="ECO:0000256" key="4">
    <source>
        <dbReference type="ARBA" id="ARBA00023242"/>
    </source>
</evidence>
<dbReference type="InterPro" id="IPR000047">
    <property type="entry name" value="HTH_motif"/>
</dbReference>
<sequence>MQLEALEQSFEISPFPDIYTREELANNIGITEARVQVWFQNNRAKKRRESLMNNN</sequence>
<dbReference type="PRINTS" id="PR00031">
    <property type="entry name" value="HTHREPRESSR"/>
</dbReference>
<dbReference type="GO" id="GO:0000981">
    <property type="term" value="F:DNA-binding transcription factor activity, RNA polymerase II-specific"/>
    <property type="evidence" value="ECO:0007669"/>
    <property type="project" value="InterPro"/>
</dbReference>
<evidence type="ECO:0000313" key="8">
    <source>
        <dbReference type="EMBL" id="CAD2201674.1"/>
    </source>
</evidence>
<name>A0A6V7XQZ4_MELEN</name>
<evidence type="ECO:0000259" key="7">
    <source>
        <dbReference type="PROSITE" id="PS50071"/>
    </source>
</evidence>
<dbReference type="EMBL" id="CAJEWN010002051">
    <property type="protein sequence ID" value="CAD2201674.1"/>
    <property type="molecule type" value="Genomic_DNA"/>
</dbReference>
<dbReference type="GO" id="GO:0000977">
    <property type="term" value="F:RNA polymerase II transcription regulatory region sequence-specific DNA binding"/>
    <property type="evidence" value="ECO:0007669"/>
    <property type="project" value="TreeGrafter"/>
</dbReference>
<feature type="DNA-binding region" description="Homeobox" evidence="5">
    <location>
        <begin position="3"/>
        <end position="50"/>
    </location>
</feature>
<keyword evidence="2 5" id="KW-0238">DNA-binding</keyword>
<accession>A0A6V7XQZ4</accession>
<dbReference type="PROSITE" id="PS50071">
    <property type="entry name" value="HOMEOBOX_2"/>
    <property type="match status" value="1"/>
</dbReference>
<comment type="caution">
    <text evidence="8">The sequence shown here is derived from an EMBL/GenBank/DDBJ whole genome shotgun (WGS) entry which is preliminary data.</text>
</comment>
<evidence type="ECO:0000256" key="6">
    <source>
        <dbReference type="RuleBase" id="RU000682"/>
    </source>
</evidence>
<dbReference type="InterPro" id="IPR001356">
    <property type="entry name" value="HD"/>
</dbReference>
<protein>
    <recommendedName>
        <fullName evidence="7">Homeobox domain-containing protein</fullName>
    </recommendedName>
</protein>
<evidence type="ECO:0000256" key="5">
    <source>
        <dbReference type="PROSITE-ProRule" id="PRU00108"/>
    </source>
</evidence>
<gene>
    <name evidence="8" type="ORF">MENT_LOCUS55242</name>
</gene>
<dbReference type="FunFam" id="1.10.10.60:FF:000679">
    <property type="entry name" value="Homeobox protein aristaless"/>
    <property type="match status" value="1"/>
</dbReference>
<dbReference type="OrthoDB" id="6159439at2759"/>
<dbReference type="GO" id="GO:0030182">
    <property type="term" value="P:neuron differentiation"/>
    <property type="evidence" value="ECO:0007669"/>
    <property type="project" value="UniProtKB-ARBA"/>
</dbReference>
<dbReference type="InterPro" id="IPR009057">
    <property type="entry name" value="Homeodomain-like_sf"/>
</dbReference>
<keyword evidence="4 5" id="KW-0539">Nucleus</keyword>
<dbReference type="AlphaFoldDB" id="A0A6V7XQZ4"/>
<dbReference type="SMART" id="SM00389">
    <property type="entry name" value="HOX"/>
    <property type="match status" value="1"/>
</dbReference>
<dbReference type="SUPFAM" id="SSF46689">
    <property type="entry name" value="Homeodomain-like"/>
    <property type="match status" value="1"/>
</dbReference>
<evidence type="ECO:0000256" key="1">
    <source>
        <dbReference type="ARBA" id="ARBA00004123"/>
    </source>
</evidence>
<dbReference type="Pfam" id="PF00046">
    <property type="entry name" value="Homeodomain"/>
    <property type="match status" value="1"/>
</dbReference>
<dbReference type="PANTHER" id="PTHR24329:SF543">
    <property type="entry name" value="FI01017P-RELATED"/>
    <property type="match status" value="1"/>
</dbReference>
<dbReference type="GO" id="GO:0005634">
    <property type="term" value="C:nucleus"/>
    <property type="evidence" value="ECO:0007669"/>
    <property type="project" value="UniProtKB-SubCell"/>
</dbReference>
<dbReference type="InterPro" id="IPR017970">
    <property type="entry name" value="Homeobox_CS"/>
</dbReference>
<dbReference type="Gene3D" id="1.10.10.60">
    <property type="entry name" value="Homeodomain-like"/>
    <property type="match status" value="1"/>
</dbReference>
<organism evidence="8 9">
    <name type="scientific">Meloidogyne enterolobii</name>
    <name type="common">Root-knot nematode worm</name>
    <name type="synonym">Meloidogyne mayaguensis</name>
    <dbReference type="NCBI Taxonomy" id="390850"/>
    <lineage>
        <taxon>Eukaryota</taxon>
        <taxon>Metazoa</taxon>
        <taxon>Ecdysozoa</taxon>
        <taxon>Nematoda</taxon>
        <taxon>Chromadorea</taxon>
        <taxon>Rhabditida</taxon>
        <taxon>Tylenchina</taxon>
        <taxon>Tylenchomorpha</taxon>
        <taxon>Tylenchoidea</taxon>
        <taxon>Meloidogynidae</taxon>
        <taxon>Meloidogyninae</taxon>
        <taxon>Meloidogyne</taxon>
    </lineage>
</organism>
<evidence type="ECO:0000256" key="2">
    <source>
        <dbReference type="ARBA" id="ARBA00023125"/>
    </source>
</evidence>
<dbReference type="PANTHER" id="PTHR24329">
    <property type="entry name" value="HOMEOBOX PROTEIN ARISTALESS"/>
    <property type="match status" value="1"/>
</dbReference>